<protein>
    <submittedName>
        <fullName evidence="1">Lasso RiPP family leader peptide-containing protein</fullName>
    </submittedName>
</protein>
<keyword evidence="2" id="KW-1185">Reference proteome</keyword>
<accession>A0ABW3DUX6</accession>
<comment type="caution">
    <text evidence="1">The sequence shown here is derived from an EMBL/GenBank/DDBJ whole genome shotgun (WGS) entry which is preliminary data.</text>
</comment>
<sequence>MKQDICAEPVKVYEPPLMAEVGEFAATTLGNLDPNRPEGTFFFREGDD</sequence>
<gene>
    <name evidence="1" type="ORF">ACFQ08_18340</name>
</gene>
<evidence type="ECO:0000313" key="2">
    <source>
        <dbReference type="Proteomes" id="UP001597024"/>
    </source>
</evidence>
<organism evidence="1 2">
    <name type="scientific">Streptosporangium algeriense</name>
    <dbReference type="NCBI Taxonomy" id="1682748"/>
    <lineage>
        <taxon>Bacteria</taxon>
        <taxon>Bacillati</taxon>
        <taxon>Actinomycetota</taxon>
        <taxon>Actinomycetes</taxon>
        <taxon>Streptosporangiales</taxon>
        <taxon>Streptosporangiaceae</taxon>
        <taxon>Streptosporangium</taxon>
    </lineage>
</organism>
<reference evidence="2" key="1">
    <citation type="journal article" date="2019" name="Int. J. Syst. Evol. Microbiol.">
        <title>The Global Catalogue of Microorganisms (GCM) 10K type strain sequencing project: providing services to taxonomists for standard genome sequencing and annotation.</title>
        <authorList>
            <consortium name="The Broad Institute Genomics Platform"/>
            <consortium name="The Broad Institute Genome Sequencing Center for Infectious Disease"/>
            <person name="Wu L."/>
            <person name="Ma J."/>
        </authorList>
    </citation>
    <scope>NUCLEOTIDE SEQUENCE [LARGE SCALE GENOMIC DNA]</scope>
    <source>
        <strain evidence="2">CCUG 62974</strain>
    </source>
</reference>
<dbReference type="Proteomes" id="UP001597024">
    <property type="component" value="Unassembled WGS sequence"/>
</dbReference>
<evidence type="ECO:0000313" key="1">
    <source>
        <dbReference type="EMBL" id="MFD0886508.1"/>
    </source>
</evidence>
<name>A0ABW3DUX6_9ACTN</name>
<dbReference type="EMBL" id="JBHTHX010000629">
    <property type="protein sequence ID" value="MFD0886508.1"/>
    <property type="molecule type" value="Genomic_DNA"/>
</dbReference>
<proteinExistence type="predicted"/>
<dbReference type="NCBIfam" id="NF033521">
    <property type="entry name" value="lasso_leader_L3"/>
    <property type="match status" value="1"/>
</dbReference>